<dbReference type="Proteomes" id="UP000827976">
    <property type="component" value="Chromosome 16"/>
</dbReference>
<evidence type="ECO:0000313" key="2">
    <source>
        <dbReference type="Proteomes" id="UP000827976"/>
    </source>
</evidence>
<proteinExistence type="predicted"/>
<dbReference type="EMBL" id="CM037026">
    <property type="protein sequence ID" value="KAH7659823.1"/>
    <property type="molecule type" value="Genomic_DNA"/>
</dbReference>
<keyword evidence="2" id="KW-1185">Reference proteome</keyword>
<gene>
    <name evidence="1" type="ORF">IHE45_16G056400</name>
</gene>
<reference evidence="2" key="1">
    <citation type="journal article" date="2022" name="Nat. Commun.">
        <title>Chromosome evolution and the genetic basis of agronomically important traits in greater yam.</title>
        <authorList>
            <person name="Bredeson J.V."/>
            <person name="Lyons J.B."/>
            <person name="Oniyinde I.O."/>
            <person name="Okereke N.R."/>
            <person name="Kolade O."/>
            <person name="Nnabue I."/>
            <person name="Nwadili C.O."/>
            <person name="Hribova E."/>
            <person name="Parker M."/>
            <person name="Nwogha J."/>
            <person name="Shu S."/>
            <person name="Carlson J."/>
            <person name="Kariba R."/>
            <person name="Muthemba S."/>
            <person name="Knop K."/>
            <person name="Barton G.J."/>
            <person name="Sherwood A.V."/>
            <person name="Lopez-Montes A."/>
            <person name="Asiedu R."/>
            <person name="Jamnadass R."/>
            <person name="Muchugi A."/>
            <person name="Goodstein D."/>
            <person name="Egesi C.N."/>
            <person name="Featherston J."/>
            <person name="Asfaw A."/>
            <person name="Simpson G.G."/>
            <person name="Dolezel J."/>
            <person name="Hendre P.S."/>
            <person name="Van Deynze A."/>
            <person name="Kumar P.L."/>
            <person name="Obidiegwu J.E."/>
            <person name="Bhattacharjee R."/>
            <person name="Rokhsar D.S."/>
        </authorList>
    </citation>
    <scope>NUCLEOTIDE SEQUENCE [LARGE SCALE GENOMIC DNA]</scope>
    <source>
        <strain evidence="2">cv. TDa95/00328</strain>
    </source>
</reference>
<sequence length="358" mass="40092">MAPTSRSRARGASISDHPPDMKPELLSHPHPHPNPHLRRLRLLRYDQLPEFLKDNEYILGHYRSEWPIRDAFFSVFSWHNETLNVWTHLGGFLVFLGLMIMVSLESLGDSLDSSLISGRMNGRGMTVKNSSHDVLWVSTRSTNPLSTSSNPMIPRWPIMVFLIGSMMCLGCSSLSHLLACHSRRLNLLFWRIDYAGISSMIVTSFFPPIYYAFFCHPLARFAYLSTITILGLLTILTLLSPSLSTPDFRPFRACIFLAMGFSGVVPAVHALVINWEHWQCHVALALEVAMAVAYAAGAVVYVSRVPERWKPGAFDLAGHSHQIFHVFVLVGALIHFAAIMVLLDWRVGLPICGSNVNG</sequence>
<name>A0ACB7UHK3_DIOAL</name>
<evidence type="ECO:0000313" key="1">
    <source>
        <dbReference type="EMBL" id="KAH7659823.1"/>
    </source>
</evidence>
<comment type="caution">
    <text evidence="1">The sequence shown here is derived from an EMBL/GenBank/DDBJ whole genome shotgun (WGS) entry which is preliminary data.</text>
</comment>
<accession>A0ACB7UHK3</accession>
<protein>
    <submittedName>
        <fullName evidence="1">AdipoR/hemolysin-III-related protein</fullName>
    </submittedName>
</protein>
<organism evidence="1 2">
    <name type="scientific">Dioscorea alata</name>
    <name type="common">Purple yam</name>
    <dbReference type="NCBI Taxonomy" id="55571"/>
    <lineage>
        <taxon>Eukaryota</taxon>
        <taxon>Viridiplantae</taxon>
        <taxon>Streptophyta</taxon>
        <taxon>Embryophyta</taxon>
        <taxon>Tracheophyta</taxon>
        <taxon>Spermatophyta</taxon>
        <taxon>Magnoliopsida</taxon>
        <taxon>Liliopsida</taxon>
        <taxon>Dioscoreales</taxon>
        <taxon>Dioscoreaceae</taxon>
        <taxon>Dioscorea</taxon>
    </lineage>
</organism>